<dbReference type="Proteomes" id="UP001311232">
    <property type="component" value="Unassembled WGS sequence"/>
</dbReference>
<organism evidence="2 3">
    <name type="scientific">Crenichthys baileyi</name>
    <name type="common">White River springfish</name>
    <dbReference type="NCBI Taxonomy" id="28760"/>
    <lineage>
        <taxon>Eukaryota</taxon>
        <taxon>Metazoa</taxon>
        <taxon>Chordata</taxon>
        <taxon>Craniata</taxon>
        <taxon>Vertebrata</taxon>
        <taxon>Euteleostomi</taxon>
        <taxon>Actinopterygii</taxon>
        <taxon>Neopterygii</taxon>
        <taxon>Teleostei</taxon>
        <taxon>Neoteleostei</taxon>
        <taxon>Acanthomorphata</taxon>
        <taxon>Ovalentaria</taxon>
        <taxon>Atherinomorphae</taxon>
        <taxon>Cyprinodontiformes</taxon>
        <taxon>Goodeidae</taxon>
        <taxon>Crenichthys</taxon>
    </lineage>
</organism>
<evidence type="ECO:0000256" key="1">
    <source>
        <dbReference type="SAM" id="MobiDB-lite"/>
    </source>
</evidence>
<reference evidence="2 3" key="1">
    <citation type="submission" date="2021-06" db="EMBL/GenBank/DDBJ databases">
        <authorList>
            <person name="Palmer J.M."/>
        </authorList>
    </citation>
    <scope>NUCLEOTIDE SEQUENCE [LARGE SCALE GENOMIC DNA]</scope>
    <source>
        <strain evidence="2 3">MEX-2019</strain>
        <tissue evidence="2">Muscle</tissue>
    </source>
</reference>
<sequence>MVGHNTATSSLFNRAWPSGEKGLGGLLRITEDGIDPDFDGCCSSYKRSCTSPGSGDMLPGLQPTPLTLDTPAFCTPPPSEGSSPSGPAAHATTAVSRLNSNPAPNHIRIWAHPFITHP</sequence>
<comment type="caution">
    <text evidence="2">The sequence shown here is derived from an EMBL/GenBank/DDBJ whole genome shotgun (WGS) entry which is preliminary data.</text>
</comment>
<name>A0AAV9SL50_9TELE</name>
<evidence type="ECO:0000313" key="3">
    <source>
        <dbReference type="Proteomes" id="UP001311232"/>
    </source>
</evidence>
<protein>
    <submittedName>
        <fullName evidence="2">Uncharacterized protein</fullName>
    </submittedName>
</protein>
<accession>A0AAV9SL50</accession>
<dbReference type="EMBL" id="JAHHUM010000156">
    <property type="protein sequence ID" value="KAK5622253.1"/>
    <property type="molecule type" value="Genomic_DNA"/>
</dbReference>
<evidence type="ECO:0000313" key="2">
    <source>
        <dbReference type="EMBL" id="KAK5622253.1"/>
    </source>
</evidence>
<dbReference type="AlphaFoldDB" id="A0AAV9SL50"/>
<feature type="region of interest" description="Disordered" evidence="1">
    <location>
        <begin position="50"/>
        <end position="105"/>
    </location>
</feature>
<proteinExistence type="predicted"/>
<feature type="compositionally biased region" description="Polar residues" evidence="1">
    <location>
        <begin position="93"/>
        <end position="103"/>
    </location>
</feature>
<keyword evidence="3" id="KW-1185">Reference proteome</keyword>
<gene>
    <name evidence="2" type="ORF">CRENBAI_007092</name>
</gene>